<keyword evidence="7" id="KW-0418">Kinase</keyword>
<dbReference type="EMBL" id="CALNXI010003199">
    <property type="protein sequence ID" value="CAH3192493.1"/>
    <property type="molecule type" value="Genomic_DNA"/>
</dbReference>
<dbReference type="Pfam" id="PF02223">
    <property type="entry name" value="Thymidylate_kin"/>
    <property type="match status" value="1"/>
</dbReference>
<keyword evidence="6" id="KW-0547">Nucleotide-binding</keyword>
<dbReference type="HAMAP" id="MF_00165">
    <property type="entry name" value="Thymidylate_kinase"/>
    <property type="match status" value="1"/>
</dbReference>
<evidence type="ECO:0000256" key="5">
    <source>
        <dbReference type="ARBA" id="ARBA00022727"/>
    </source>
</evidence>
<evidence type="ECO:0000256" key="6">
    <source>
        <dbReference type="ARBA" id="ARBA00022741"/>
    </source>
</evidence>
<accession>A0ABN8SRV2</accession>
<dbReference type="PANTHER" id="PTHR10344">
    <property type="entry name" value="THYMIDYLATE KINASE"/>
    <property type="match status" value="1"/>
</dbReference>
<keyword evidence="11" id="KW-1185">Reference proteome</keyword>
<dbReference type="SUPFAM" id="SSF52540">
    <property type="entry name" value="P-loop containing nucleoside triphosphate hydrolases"/>
    <property type="match status" value="1"/>
</dbReference>
<dbReference type="EC" id="2.7.4.9" evidence="3"/>
<evidence type="ECO:0000259" key="9">
    <source>
        <dbReference type="Pfam" id="PF02223"/>
    </source>
</evidence>
<dbReference type="PANTHER" id="PTHR10344:SF1">
    <property type="entry name" value="THYMIDYLATE KINASE"/>
    <property type="match status" value="1"/>
</dbReference>
<evidence type="ECO:0000256" key="2">
    <source>
        <dbReference type="ARBA" id="ARBA00009776"/>
    </source>
</evidence>
<dbReference type="InterPro" id="IPR018094">
    <property type="entry name" value="Thymidylate_kinase"/>
</dbReference>
<organism evidence="10 11">
    <name type="scientific">Porites evermanni</name>
    <dbReference type="NCBI Taxonomy" id="104178"/>
    <lineage>
        <taxon>Eukaryota</taxon>
        <taxon>Metazoa</taxon>
        <taxon>Cnidaria</taxon>
        <taxon>Anthozoa</taxon>
        <taxon>Hexacorallia</taxon>
        <taxon>Scleractinia</taxon>
        <taxon>Fungiina</taxon>
        <taxon>Poritidae</taxon>
        <taxon>Porites</taxon>
    </lineage>
</organism>
<dbReference type="Gene3D" id="3.40.50.300">
    <property type="entry name" value="P-loop containing nucleotide triphosphate hydrolases"/>
    <property type="match status" value="1"/>
</dbReference>
<dbReference type="InterPro" id="IPR018095">
    <property type="entry name" value="Thymidylate_kin_CS"/>
</dbReference>
<evidence type="ECO:0000313" key="10">
    <source>
        <dbReference type="EMBL" id="CAH3192493.1"/>
    </source>
</evidence>
<dbReference type="NCBIfam" id="TIGR00041">
    <property type="entry name" value="DTMP_kinase"/>
    <property type="match status" value="1"/>
</dbReference>
<proteinExistence type="inferred from homology"/>
<gene>
    <name evidence="10" type="ORF">PEVE_00023975</name>
</gene>
<evidence type="ECO:0000256" key="1">
    <source>
        <dbReference type="ARBA" id="ARBA00004992"/>
    </source>
</evidence>
<comment type="caution">
    <text evidence="10">The sequence shown here is derived from an EMBL/GenBank/DDBJ whole genome shotgun (WGS) entry which is preliminary data.</text>
</comment>
<keyword evidence="5" id="KW-0545">Nucleotide biosynthesis</keyword>
<keyword evidence="8" id="KW-0067">ATP-binding</keyword>
<keyword evidence="4" id="KW-0808">Transferase</keyword>
<comment type="pathway">
    <text evidence="1">Pyrimidine metabolism; dTTP biosynthesis.</text>
</comment>
<dbReference type="PROSITE" id="PS01331">
    <property type="entry name" value="THYMIDYLATE_KINASE"/>
    <property type="match status" value="1"/>
</dbReference>
<dbReference type="InterPro" id="IPR027417">
    <property type="entry name" value="P-loop_NTPase"/>
</dbReference>
<evidence type="ECO:0000256" key="8">
    <source>
        <dbReference type="ARBA" id="ARBA00022840"/>
    </source>
</evidence>
<evidence type="ECO:0000256" key="4">
    <source>
        <dbReference type="ARBA" id="ARBA00022679"/>
    </source>
</evidence>
<name>A0ABN8SRV2_9CNID</name>
<protein>
    <recommendedName>
        <fullName evidence="3">dTMP kinase</fullName>
        <ecNumber evidence="3">2.7.4.9</ecNumber>
    </recommendedName>
</protein>
<evidence type="ECO:0000313" key="11">
    <source>
        <dbReference type="Proteomes" id="UP001159427"/>
    </source>
</evidence>
<evidence type="ECO:0000256" key="3">
    <source>
        <dbReference type="ARBA" id="ARBA00012980"/>
    </source>
</evidence>
<sequence>MNALTRRGRGLLVAFEGCDRSGKSTQCQMLVDYLKSTGRDVAHLCFPDRTTSIGKSINSYLQGTTELEDHAIHLLFSANRWEAVPKIKELIEKGTLVIMDRYAFSGVAFTAAKKDFDVKWCKNPDRGLPSPDVVFYLDISIKDAEMRGQFGEERYEKAEFQQRVADIYKQLRSDDWKVLDAMRDKNDIHMEIRSTILEMEELCRDAPLKDLWTNNS</sequence>
<dbReference type="Proteomes" id="UP001159427">
    <property type="component" value="Unassembled WGS sequence"/>
</dbReference>
<dbReference type="InterPro" id="IPR039430">
    <property type="entry name" value="Thymidylate_kin-like_dom"/>
</dbReference>
<dbReference type="CDD" id="cd01672">
    <property type="entry name" value="TMPK"/>
    <property type="match status" value="1"/>
</dbReference>
<feature type="domain" description="Thymidylate kinase-like" evidence="9">
    <location>
        <begin position="15"/>
        <end position="192"/>
    </location>
</feature>
<evidence type="ECO:0000256" key="7">
    <source>
        <dbReference type="ARBA" id="ARBA00022777"/>
    </source>
</evidence>
<reference evidence="10 11" key="1">
    <citation type="submission" date="2022-05" db="EMBL/GenBank/DDBJ databases">
        <authorList>
            <consortium name="Genoscope - CEA"/>
            <person name="William W."/>
        </authorList>
    </citation>
    <scope>NUCLEOTIDE SEQUENCE [LARGE SCALE GENOMIC DNA]</scope>
</reference>
<comment type="similarity">
    <text evidence="2">Belongs to the thymidylate kinase family.</text>
</comment>